<reference evidence="2 3" key="1">
    <citation type="journal article" date="2009" name="Nature">
        <title>The Sorghum bicolor genome and the diversification of grasses.</title>
        <authorList>
            <person name="Paterson A.H."/>
            <person name="Bowers J.E."/>
            <person name="Bruggmann R."/>
            <person name="Dubchak I."/>
            <person name="Grimwood J."/>
            <person name="Gundlach H."/>
            <person name="Haberer G."/>
            <person name="Hellsten U."/>
            <person name="Mitros T."/>
            <person name="Poliakov A."/>
            <person name="Schmutz J."/>
            <person name="Spannagl M."/>
            <person name="Tang H."/>
            <person name="Wang X."/>
            <person name="Wicker T."/>
            <person name="Bharti A.K."/>
            <person name="Chapman J."/>
            <person name="Feltus F.A."/>
            <person name="Gowik U."/>
            <person name="Grigoriev I.V."/>
            <person name="Lyons E."/>
            <person name="Maher C.A."/>
            <person name="Martis M."/>
            <person name="Narechania A."/>
            <person name="Otillar R.P."/>
            <person name="Penning B.W."/>
            <person name="Salamov A.A."/>
            <person name="Wang Y."/>
            <person name="Zhang L."/>
            <person name="Carpita N.C."/>
            <person name="Freeling M."/>
            <person name="Gingle A.R."/>
            <person name="Hash C.T."/>
            <person name="Keller B."/>
            <person name="Klein P."/>
            <person name="Kresovich S."/>
            <person name="McCann M.C."/>
            <person name="Ming R."/>
            <person name="Peterson D.G."/>
            <person name="Mehboob-ur-Rahman"/>
            <person name="Ware D."/>
            <person name="Westhoff P."/>
            <person name="Mayer K.F."/>
            <person name="Messing J."/>
            <person name="Rokhsar D.S."/>
        </authorList>
    </citation>
    <scope>NUCLEOTIDE SEQUENCE [LARGE SCALE GENOMIC DNA]</scope>
    <source>
        <strain evidence="3">cv. BTx623</strain>
    </source>
</reference>
<dbReference type="AlphaFoldDB" id="A0A1W0VTQ0"/>
<gene>
    <name evidence="2" type="ORF">SORBI_3010G181701</name>
</gene>
<evidence type="ECO:0000313" key="3">
    <source>
        <dbReference type="Proteomes" id="UP000000768"/>
    </source>
</evidence>
<feature type="compositionally biased region" description="Low complexity" evidence="1">
    <location>
        <begin position="22"/>
        <end position="37"/>
    </location>
</feature>
<organism evidence="2 3">
    <name type="scientific">Sorghum bicolor</name>
    <name type="common">Sorghum</name>
    <name type="synonym">Sorghum vulgare</name>
    <dbReference type="NCBI Taxonomy" id="4558"/>
    <lineage>
        <taxon>Eukaryota</taxon>
        <taxon>Viridiplantae</taxon>
        <taxon>Streptophyta</taxon>
        <taxon>Embryophyta</taxon>
        <taxon>Tracheophyta</taxon>
        <taxon>Spermatophyta</taxon>
        <taxon>Magnoliopsida</taxon>
        <taxon>Liliopsida</taxon>
        <taxon>Poales</taxon>
        <taxon>Poaceae</taxon>
        <taxon>PACMAD clade</taxon>
        <taxon>Panicoideae</taxon>
        <taxon>Andropogonodae</taxon>
        <taxon>Andropogoneae</taxon>
        <taxon>Sorghinae</taxon>
        <taxon>Sorghum</taxon>
    </lineage>
</organism>
<proteinExistence type="predicted"/>
<feature type="compositionally biased region" description="Basic and acidic residues" evidence="1">
    <location>
        <begin position="1"/>
        <end position="17"/>
    </location>
</feature>
<dbReference type="Proteomes" id="UP000000768">
    <property type="component" value="Chromosome 10"/>
</dbReference>
<dbReference type="InParanoid" id="A0A1W0VTQ0"/>
<evidence type="ECO:0000313" key="2">
    <source>
        <dbReference type="EMBL" id="OQU76663.1"/>
    </source>
</evidence>
<name>A0A1W0VTQ0_SORBI</name>
<keyword evidence="3" id="KW-1185">Reference proteome</keyword>
<sequence>MVPRSGRDGGAAREGRRATRHSSSSSPALACSSSPSPRWCCLSRCGTFSISCECCRHYRRATRS</sequence>
<evidence type="ECO:0000256" key="1">
    <source>
        <dbReference type="SAM" id="MobiDB-lite"/>
    </source>
</evidence>
<protein>
    <submittedName>
        <fullName evidence="2">Uncharacterized protein</fullName>
    </submittedName>
</protein>
<feature type="region of interest" description="Disordered" evidence="1">
    <location>
        <begin position="1"/>
        <end position="37"/>
    </location>
</feature>
<dbReference type="Gramene" id="OQU76663">
    <property type="protein sequence ID" value="OQU76663"/>
    <property type="gene ID" value="SORBI_3010G181701"/>
</dbReference>
<dbReference type="EMBL" id="CM000769">
    <property type="protein sequence ID" value="OQU76663.1"/>
    <property type="molecule type" value="Genomic_DNA"/>
</dbReference>
<accession>A0A1W0VTQ0</accession>
<reference evidence="3" key="2">
    <citation type="journal article" date="2018" name="Plant J.">
        <title>The Sorghum bicolor reference genome: improved assembly, gene annotations, a transcriptome atlas, and signatures of genome organization.</title>
        <authorList>
            <person name="McCormick R.F."/>
            <person name="Truong S.K."/>
            <person name="Sreedasyam A."/>
            <person name="Jenkins J."/>
            <person name="Shu S."/>
            <person name="Sims D."/>
            <person name="Kennedy M."/>
            <person name="Amirebrahimi M."/>
            <person name="Weers B.D."/>
            <person name="McKinley B."/>
            <person name="Mattison A."/>
            <person name="Morishige D.T."/>
            <person name="Grimwood J."/>
            <person name="Schmutz J."/>
            <person name="Mullet J.E."/>
        </authorList>
    </citation>
    <scope>NUCLEOTIDE SEQUENCE [LARGE SCALE GENOMIC DNA]</scope>
    <source>
        <strain evidence="3">cv. BTx623</strain>
    </source>
</reference>